<gene>
    <name evidence="1" type="ORF">WA026_001198</name>
</gene>
<dbReference type="Proteomes" id="UP001431783">
    <property type="component" value="Unassembled WGS sequence"/>
</dbReference>
<protein>
    <submittedName>
        <fullName evidence="1">Uncharacterized protein</fullName>
    </submittedName>
</protein>
<evidence type="ECO:0000313" key="1">
    <source>
        <dbReference type="EMBL" id="KAK9882984.1"/>
    </source>
</evidence>
<keyword evidence="2" id="KW-1185">Reference proteome</keyword>
<organism evidence="1 2">
    <name type="scientific">Henosepilachna vigintioctopunctata</name>
    <dbReference type="NCBI Taxonomy" id="420089"/>
    <lineage>
        <taxon>Eukaryota</taxon>
        <taxon>Metazoa</taxon>
        <taxon>Ecdysozoa</taxon>
        <taxon>Arthropoda</taxon>
        <taxon>Hexapoda</taxon>
        <taxon>Insecta</taxon>
        <taxon>Pterygota</taxon>
        <taxon>Neoptera</taxon>
        <taxon>Endopterygota</taxon>
        <taxon>Coleoptera</taxon>
        <taxon>Polyphaga</taxon>
        <taxon>Cucujiformia</taxon>
        <taxon>Coccinelloidea</taxon>
        <taxon>Coccinellidae</taxon>
        <taxon>Epilachninae</taxon>
        <taxon>Epilachnini</taxon>
        <taxon>Henosepilachna</taxon>
    </lineage>
</organism>
<reference evidence="1 2" key="1">
    <citation type="submission" date="2023-03" db="EMBL/GenBank/DDBJ databases">
        <title>Genome insight into feeding habits of ladybird beetles.</title>
        <authorList>
            <person name="Li H.-S."/>
            <person name="Huang Y.-H."/>
            <person name="Pang H."/>
        </authorList>
    </citation>
    <scope>NUCLEOTIDE SEQUENCE [LARGE SCALE GENOMIC DNA]</scope>
    <source>
        <strain evidence="1">SYSU_2023b</strain>
        <tissue evidence="1">Whole body</tissue>
    </source>
</reference>
<dbReference type="AlphaFoldDB" id="A0AAW1UQ94"/>
<accession>A0AAW1UQ94</accession>
<proteinExistence type="predicted"/>
<evidence type="ECO:0000313" key="2">
    <source>
        <dbReference type="Proteomes" id="UP001431783"/>
    </source>
</evidence>
<comment type="caution">
    <text evidence="1">The sequence shown here is derived from an EMBL/GenBank/DDBJ whole genome shotgun (WGS) entry which is preliminary data.</text>
</comment>
<sequence length="130" mass="14497">MRQLGFLSINKTQYAENGLMVMGGILALIKRISKLKINSQKSASESLAKSSQQEGTFHRSFKAGISTRYSMRRIENFASDQVYVQHNTRLPAFSSGSGFTTRNKEAGSANFYKRVGVSCWRKSSTVLMNS</sequence>
<name>A0AAW1UQ94_9CUCU</name>
<dbReference type="EMBL" id="JARQZJ010000091">
    <property type="protein sequence ID" value="KAK9882984.1"/>
    <property type="molecule type" value="Genomic_DNA"/>
</dbReference>